<reference evidence="3 4" key="1">
    <citation type="submission" date="2016-10" db="EMBL/GenBank/DDBJ databases">
        <title>Description of Gloeomargarita lithophora gen. nov., sp. nov., a thylakoid-bearing basal-branching cyanobacterium with intracellular carbonates, and proposal for Gloeomargaritales ord. nov.</title>
        <authorList>
            <person name="Moreira D."/>
            <person name="Tavera R."/>
            <person name="Benzerara K."/>
            <person name="Skouri-Panet F."/>
            <person name="Couradeau E."/>
            <person name="Gerard E."/>
            <person name="Loussert C."/>
            <person name="Novelo E."/>
            <person name="Zivanovic Y."/>
            <person name="Lopez-Garcia P."/>
        </authorList>
    </citation>
    <scope>NUCLEOTIDE SEQUENCE [LARGE SCALE GENOMIC DNA]</scope>
    <source>
        <strain evidence="3 4">D10</strain>
    </source>
</reference>
<evidence type="ECO:0000256" key="1">
    <source>
        <dbReference type="SAM" id="MobiDB-lite"/>
    </source>
</evidence>
<feature type="compositionally biased region" description="Basic and acidic residues" evidence="1">
    <location>
        <begin position="185"/>
        <end position="194"/>
    </location>
</feature>
<dbReference type="EMBL" id="CP017675">
    <property type="protein sequence ID" value="APB35230.1"/>
    <property type="molecule type" value="Genomic_DNA"/>
</dbReference>
<keyword evidence="4" id="KW-1185">Reference proteome</keyword>
<dbReference type="Pfam" id="PF19266">
    <property type="entry name" value="CIS_tube"/>
    <property type="match status" value="1"/>
</dbReference>
<dbReference type="Proteomes" id="UP000180235">
    <property type="component" value="Chromosome"/>
</dbReference>
<evidence type="ECO:0000259" key="2">
    <source>
        <dbReference type="Pfam" id="PF19266"/>
    </source>
</evidence>
<dbReference type="InterPro" id="IPR045361">
    <property type="entry name" value="CIS_tube_prot_N"/>
</dbReference>
<sequence>MSQLQKARLFALDNNSFDFEFMFNPDVLSFKHAVKVKDAEGARTMQGTPKVSFEYPQARTLTLEKLMFDTYEDGSSVMEKYINQLVKSVKFWGFIQGTNSTSRPPIYMFVWGGQNYIRCFVETLSYKLTLFLPDGMPVRAEASLSLKEIDASNTQTGTRTYDPSQFGDRDKRTQPTQPVELNSDLPKRAQEKQKQCDQMRAEQKQLYEKSQQWWIYSAEQRQQFTQQAQQKGQQAQPVCDEATALTKISLQNSINNSG</sequence>
<protein>
    <recommendedName>
        <fullName evidence="2">Contractile injection system tube protein N-terminal domain-containing protein</fullName>
    </recommendedName>
</protein>
<dbReference type="KEGG" id="glt:GlitD10_2885"/>
<evidence type="ECO:0000313" key="3">
    <source>
        <dbReference type="EMBL" id="APB35230.1"/>
    </source>
</evidence>
<feature type="domain" description="Contractile injection system tube protein N-terminal" evidence="2">
    <location>
        <begin position="4"/>
        <end position="155"/>
    </location>
</feature>
<feature type="compositionally biased region" description="Polar residues" evidence="1">
    <location>
        <begin position="154"/>
        <end position="163"/>
    </location>
</feature>
<gene>
    <name evidence="3" type="ORF">GlitD10_2885</name>
</gene>
<dbReference type="STRING" id="1188229.GlitD10_2885"/>
<feature type="region of interest" description="Disordered" evidence="1">
    <location>
        <begin position="154"/>
        <end position="194"/>
    </location>
</feature>
<organism evidence="3 4">
    <name type="scientific">Gloeomargarita lithophora Alchichica-D10</name>
    <dbReference type="NCBI Taxonomy" id="1188229"/>
    <lineage>
        <taxon>Bacteria</taxon>
        <taxon>Bacillati</taxon>
        <taxon>Cyanobacteriota</taxon>
        <taxon>Cyanophyceae</taxon>
        <taxon>Gloeomargaritales</taxon>
        <taxon>Gloeomargaritaceae</taxon>
        <taxon>Gloeomargarita</taxon>
    </lineage>
</organism>
<dbReference type="RefSeq" id="WP_071455556.1">
    <property type="nucleotide sequence ID" value="NZ_CP017675.1"/>
</dbReference>
<proteinExistence type="predicted"/>
<evidence type="ECO:0000313" key="4">
    <source>
        <dbReference type="Proteomes" id="UP000180235"/>
    </source>
</evidence>
<dbReference type="OrthoDB" id="9815939at2"/>
<dbReference type="AlphaFoldDB" id="A0A1J0AH11"/>
<accession>A0A1J0AH11</accession>
<name>A0A1J0AH11_9CYAN</name>